<feature type="domain" description="AstE/AspA barrel-sandwich hybrid" evidence="7">
    <location>
        <begin position="258"/>
        <end position="331"/>
    </location>
</feature>
<dbReference type="GO" id="GO:0008270">
    <property type="term" value="F:zinc ion binding"/>
    <property type="evidence" value="ECO:0007669"/>
    <property type="project" value="UniProtKB-UniRule"/>
</dbReference>
<feature type="domain" description="Succinylglutamate desuccinylase/Aspartoacylase catalytic" evidence="8">
    <location>
        <begin position="51"/>
        <end position="243"/>
    </location>
</feature>
<evidence type="ECO:0000256" key="1">
    <source>
        <dbReference type="ARBA" id="ARBA00022503"/>
    </source>
</evidence>
<accession>E1SM43</accession>
<comment type="function">
    <text evidence="5">Transforms N(2)-succinylglutamate into succinate and glutamate.</text>
</comment>
<name>E1SM43_FERBD</name>
<dbReference type="NCBIfam" id="TIGR03242">
    <property type="entry name" value="arg_catab_astE"/>
    <property type="match status" value="1"/>
</dbReference>
<dbReference type="GO" id="GO:0009017">
    <property type="term" value="F:succinylglutamate desuccinylase activity"/>
    <property type="evidence" value="ECO:0007669"/>
    <property type="project" value="UniProtKB-UniRule"/>
</dbReference>
<dbReference type="STRING" id="550540.Fbal_2359"/>
<keyword evidence="3 5" id="KW-0378">Hydrolase</keyword>
<feature type="binding site" evidence="5">
    <location>
        <position position="60"/>
    </location>
    <ligand>
        <name>Zn(2+)</name>
        <dbReference type="ChEBI" id="CHEBI:29105"/>
    </ligand>
</feature>
<dbReference type="Pfam" id="PF24827">
    <property type="entry name" value="AstE_AspA_cat"/>
    <property type="match status" value="1"/>
</dbReference>
<evidence type="ECO:0000256" key="3">
    <source>
        <dbReference type="ARBA" id="ARBA00022801"/>
    </source>
</evidence>
<dbReference type="eggNOG" id="COG2988">
    <property type="taxonomic scope" value="Bacteria"/>
</dbReference>
<gene>
    <name evidence="5" type="primary">astE</name>
    <name evidence="9" type="ordered locus">Fbal_2359</name>
</gene>
<dbReference type="CDD" id="cd03855">
    <property type="entry name" value="M14_ASTE"/>
    <property type="match status" value="1"/>
</dbReference>
<evidence type="ECO:0000256" key="4">
    <source>
        <dbReference type="ARBA" id="ARBA00022833"/>
    </source>
</evidence>
<dbReference type="HOGENOM" id="CLU_071608_0_0_6"/>
<keyword evidence="2 5" id="KW-0479">Metal-binding</keyword>
<dbReference type="InterPro" id="IPR016681">
    <property type="entry name" value="SuccinylGlu_desuccinylase"/>
</dbReference>
<dbReference type="EC" id="3.5.1.96" evidence="5 6"/>
<keyword evidence="1 5" id="KW-0056">Arginine metabolism</keyword>
<dbReference type="AlphaFoldDB" id="E1SM43"/>
<dbReference type="PANTHER" id="PTHR15162:SF7">
    <property type="entry name" value="SUCCINYLGLUTAMATE DESUCCINYLASE"/>
    <property type="match status" value="1"/>
</dbReference>
<comment type="catalytic activity">
    <reaction evidence="5">
        <text>N-succinyl-L-glutamate + H2O = L-glutamate + succinate</text>
        <dbReference type="Rhea" id="RHEA:15169"/>
        <dbReference type="ChEBI" id="CHEBI:15377"/>
        <dbReference type="ChEBI" id="CHEBI:29985"/>
        <dbReference type="ChEBI" id="CHEBI:30031"/>
        <dbReference type="ChEBI" id="CHEBI:58763"/>
        <dbReference type="EC" id="3.5.1.96"/>
    </reaction>
</comment>
<protein>
    <recommendedName>
        <fullName evidence="5 6">Succinylglutamate desuccinylase</fullName>
        <ecNumber evidence="5 6">3.5.1.96</ecNumber>
    </recommendedName>
</protein>
<keyword evidence="10" id="KW-1185">Reference proteome</keyword>
<dbReference type="Gene3D" id="3.40.630.10">
    <property type="entry name" value="Zn peptidases"/>
    <property type="match status" value="1"/>
</dbReference>
<dbReference type="Proteomes" id="UP000006683">
    <property type="component" value="Chromosome"/>
</dbReference>
<evidence type="ECO:0000256" key="6">
    <source>
        <dbReference type="NCBIfam" id="TIGR03242"/>
    </source>
</evidence>
<proteinExistence type="inferred from homology"/>
<evidence type="ECO:0000313" key="9">
    <source>
        <dbReference type="EMBL" id="ADN76561.1"/>
    </source>
</evidence>
<evidence type="ECO:0000259" key="7">
    <source>
        <dbReference type="Pfam" id="PF04952"/>
    </source>
</evidence>
<evidence type="ECO:0000256" key="5">
    <source>
        <dbReference type="HAMAP-Rule" id="MF_00767"/>
    </source>
</evidence>
<comment type="cofactor">
    <cofactor evidence="5">
        <name>Zn(2+)</name>
        <dbReference type="ChEBI" id="CHEBI:29105"/>
    </cofactor>
    <text evidence="5">Binds 1 zinc ion per subunit.</text>
</comment>
<keyword evidence="4 5" id="KW-0862">Zinc</keyword>
<feature type="binding site" evidence="5">
    <location>
        <position position="154"/>
    </location>
    <ligand>
        <name>Zn(2+)</name>
        <dbReference type="ChEBI" id="CHEBI:29105"/>
    </ligand>
</feature>
<reference evidence="9 10" key="1">
    <citation type="journal article" date="2010" name="Stand. Genomic Sci.">
        <title>Complete genome sequence of Ferrimonas balearica type strain (PAT).</title>
        <authorList>
            <person name="Nolan M."/>
            <person name="Sikorski J."/>
            <person name="Davenport K."/>
            <person name="Lucas S."/>
            <person name="Glavina Del Rio T."/>
            <person name="Tice H."/>
            <person name="Cheng J."/>
            <person name="Goodwin L."/>
            <person name="Pitluck S."/>
            <person name="Liolios K."/>
            <person name="Ivanova N."/>
            <person name="Mavromatis K."/>
            <person name="Ovchinnikova G."/>
            <person name="Pati A."/>
            <person name="Chen A."/>
            <person name="Palaniappan K."/>
            <person name="Land M."/>
            <person name="Hauser L."/>
            <person name="Chang Y."/>
            <person name="Jeffries C."/>
            <person name="Tapia R."/>
            <person name="Brettin T."/>
            <person name="Detter J."/>
            <person name="Han C."/>
            <person name="Yasawong M."/>
            <person name="Rohde M."/>
            <person name="Tindall B."/>
            <person name="Goker M."/>
            <person name="Woyke T."/>
            <person name="Bristow J."/>
            <person name="Eisen J."/>
            <person name="Markowitz V."/>
            <person name="Hugenholtz P."/>
            <person name="Kyrpides N."/>
            <person name="Klenk H."/>
            <person name="Lapidus A."/>
        </authorList>
    </citation>
    <scope>NUCLEOTIDE SEQUENCE [LARGE SCALE GENOMIC DNA]</scope>
    <source>
        <strain evidence="10">DSM 9799 / CCM 4581 / KCTC 23876 / PAT</strain>
    </source>
</reference>
<dbReference type="UniPathway" id="UPA00185">
    <property type="reaction ID" value="UER00283"/>
</dbReference>
<dbReference type="Pfam" id="PF04952">
    <property type="entry name" value="AstE_AspA_hybrid"/>
    <property type="match status" value="1"/>
</dbReference>
<dbReference type="PIRSF" id="PIRSF017020">
    <property type="entry name" value="AstE"/>
    <property type="match status" value="1"/>
</dbReference>
<dbReference type="OrthoDB" id="5290473at2"/>
<comment type="similarity">
    <text evidence="5">Belongs to the AspA/AstE family. Succinylglutamate desuccinylase subfamily.</text>
</comment>
<dbReference type="GeneID" id="67182570"/>
<dbReference type="EMBL" id="CP002209">
    <property type="protein sequence ID" value="ADN76561.1"/>
    <property type="molecule type" value="Genomic_DNA"/>
</dbReference>
<dbReference type="RefSeq" id="WP_013345867.1">
    <property type="nucleotide sequence ID" value="NC_014541.1"/>
</dbReference>
<evidence type="ECO:0000259" key="8">
    <source>
        <dbReference type="Pfam" id="PF24827"/>
    </source>
</evidence>
<dbReference type="NCBIfam" id="NF003706">
    <property type="entry name" value="PRK05324.1"/>
    <property type="match status" value="1"/>
</dbReference>
<comment type="pathway">
    <text evidence="5">Amino-acid degradation; L-arginine degradation via AST pathway; L-glutamate and succinate from L-arginine: step 5/5.</text>
</comment>
<dbReference type="InterPro" id="IPR007036">
    <property type="entry name" value="Aste_AspA_hybrid_dom"/>
</dbReference>
<evidence type="ECO:0000256" key="2">
    <source>
        <dbReference type="ARBA" id="ARBA00022723"/>
    </source>
</evidence>
<dbReference type="HAMAP" id="MF_00767">
    <property type="entry name" value="Arg_catab_AstE"/>
    <property type="match status" value="1"/>
</dbReference>
<dbReference type="InterPro" id="IPR050178">
    <property type="entry name" value="AspA/AstE_fam"/>
</dbReference>
<feature type="active site" evidence="5">
    <location>
        <position position="218"/>
    </location>
</feature>
<feature type="binding site" evidence="5">
    <location>
        <position position="63"/>
    </location>
    <ligand>
        <name>Zn(2+)</name>
        <dbReference type="ChEBI" id="CHEBI:29105"/>
    </ligand>
</feature>
<sequence length="339" mass="37511">MLQDNKDLLVHTLAHPHHLPQTETFTLADGTKVQLPDVGVMIIEPSRPTEQDVVLSAGVHGNETGPIEMLNELVGALLDGSLPLRSRLLVLLGNPPAMVAGKRELEVNLNRLFSGAHQQGDTAEHHRAALLERYVRDFFEAGGEGRARYHYDLHTAIRDSRREKFAIYPFRHGRPWRWQQIDFLASGGVETILLSHSATTTFSYFSSNEFGADAFTVELGKVHPFGENDPARLAAMKQQLARLLAAQPLGLEQVDRSRITVFDVAQVINKHSDDFAFTFADDEANFTPFPRGHLLATDGGKAHYVVAEEEAIVFPNARVANGQRALLTVVPVGSDQPFE</sequence>
<evidence type="ECO:0000313" key="10">
    <source>
        <dbReference type="Proteomes" id="UP000006683"/>
    </source>
</evidence>
<organism evidence="9 10">
    <name type="scientific">Ferrimonas balearica (strain DSM 9799 / CCM 4581 / KCTC 23876 / PAT)</name>
    <dbReference type="NCBI Taxonomy" id="550540"/>
    <lineage>
        <taxon>Bacteria</taxon>
        <taxon>Pseudomonadati</taxon>
        <taxon>Pseudomonadota</taxon>
        <taxon>Gammaproteobacteria</taxon>
        <taxon>Alteromonadales</taxon>
        <taxon>Ferrimonadaceae</taxon>
        <taxon>Ferrimonas</taxon>
    </lineage>
</organism>
<dbReference type="GO" id="GO:0016788">
    <property type="term" value="F:hydrolase activity, acting on ester bonds"/>
    <property type="evidence" value="ECO:0007669"/>
    <property type="project" value="UniProtKB-UniRule"/>
</dbReference>
<dbReference type="SUPFAM" id="SSF53187">
    <property type="entry name" value="Zn-dependent exopeptidases"/>
    <property type="match status" value="1"/>
</dbReference>
<dbReference type="GO" id="GO:0019545">
    <property type="term" value="P:L-arginine catabolic process to succinate"/>
    <property type="evidence" value="ECO:0007669"/>
    <property type="project" value="UniProtKB-UniRule"/>
</dbReference>
<dbReference type="InterPro" id="IPR055438">
    <property type="entry name" value="AstE_AspA_cat"/>
</dbReference>
<dbReference type="KEGG" id="fbl:Fbal_2359"/>
<dbReference type="PANTHER" id="PTHR15162">
    <property type="entry name" value="ASPARTOACYLASE"/>
    <property type="match status" value="1"/>
</dbReference>
<dbReference type="GO" id="GO:0019544">
    <property type="term" value="P:L-arginine catabolic process to L-glutamate"/>
    <property type="evidence" value="ECO:0007669"/>
    <property type="project" value="UniProtKB-UniRule"/>
</dbReference>